<dbReference type="InterPro" id="IPR051861">
    <property type="entry name" value="NET_actin-binding_domain"/>
</dbReference>
<dbReference type="OrthoDB" id="1898513at2759"/>
<feature type="coiled-coil region" evidence="3">
    <location>
        <begin position="182"/>
        <end position="293"/>
    </location>
</feature>
<evidence type="ECO:0000256" key="3">
    <source>
        <dbReference type="SAM" id="Coils"/>
    </source>
</evidence>
<reference evidence="6" key="1">
    <citation type="submission" date="2013-07" db="EMBL/GenBank/DDBJ databases">
        <title>The genome of Eucalyptus grandis.</title>
        <authorList>
            <person name="Schmutz J."/>
            <person name="Hayes R."/>
            <person name="Myburg A."/>
            <person name="Tuskan G."/>
            <person name="Grattapaglia D."/>
            <person name="Rokhsar D.S."/>
        </authorList>
    </citation>
    <scope>NUCLEOTIDE SEQUENCE</scope>
    <source>
        <tissue evidence="6">Leaf extractions</tissue>
    </source>
</reference>
<feature type="region of interest" description="Disordered" evidence="4">
    <location>
        <begin position="126"/>
        <end position="145"/>
    </location>
</feature>
<feature type="domain" description="NAB" evidence="5">
    <location>
        <begin position="10"/>
        <end position="89"/>
    </location>
</feature>
<comment type="similarity">
    <text evidence="2">Belongs to the NET family.</text>
</comment>
<evidence type="ECO:0000256" key="1">
    <source>
        <dbReference type="ARBA" id="ARBA00023054"/>
    </source>
</evidence>
<sequence length="555" mass="63572">MERIDSDKLQSSWLDTHFNPMKSTWLSENLQYMNRNFKEIMKLMDEGSGLANGVDIYDPKRPQLIALVEEFYKMYHALAEHCDQLELERHNPEPLRSGLEQGSPQLTPGTGASFSSGDSSIDISKEHYESSSFSSDSESESINCTESTYNSKVTQMNGIGEQQENSELSTDSIRKIKEHASYKELVAKNIRYQEELRLLNQKLQQSENEIARLNSALEKGQTVAGDLQVELQAAHDEIRARDASIEDLNARASQLENWIAELQNHISDSSQKAEMLMKELEVAQEKMQKSNEGTALLTAKFESERRQVLELQELVSGYKSDVSDRDLTIMDLRAALSESQQKLVTEKEQLLLQMATCKERQQTFEAGLKEWECRSKLLEENLRLRENEMNAMKQWHDIEKNDMQVDIHHLKESLASKDNQVEELNKDLDRLKLKYDMLVAEKDGLAAQIQNLLAEASAKNDQVQQMEKHMCNLQKEHQELIAGSAHAQKLVGELRSRVEQLENEVDSQKVVISDGAEKKREAIRQLCFSLEHYRSGYQELRQAFLGHKRHAVQAS</sequence>
<evidence type="ECO:0000313" key="6">
    <source>
        <dbReference type="EMBL" id="KCW65798.1"/>
    </source>
</evidence>
<evidence type="ECO:0000256" key="2">
    <source>
        <dbReference type="ARBA" id="ARBA00038006"/>
    </source>
</evidence>
<dbReference type="eggNOG" id="ENOG502QV7J">
    <property type="taxonomic scope" value="Eukaryota"/>
</dbReference>
<feature type="coiled-coil region" evidence="3">
    <location>
        <begin position="329"/>
        <end position="511"/>
    </location>
</feature>
<protein>
    <recommendedName>
        <fullName evidence="5">NAB domain-containing protein</fullName>
    </recommendedName>
</protein>
<dbReference type="GO" id="GO:0005774">
    <property type="term" value="C:vacuolar membrane"/>
    <property type="evidence" value="ECO:0000318"/>
    <property type="project" value="GO_Central"/>
</dbReference>
<feature type="compositionally biased region" description="Polar residues" evidence="4">
    <location>
        <begin position="100"/>
        <end position="112"/>
    </location>
</feature>
<dbReference type="Gramene" id="KCW65798">
    <property type="protein sequence ID" value="KCW65798"/>
    <property type="gene ID" value="EUGRSUZ_G03150"/>
</dbReference>
<evidence type="ECO:0000256" key="4">
    <source>
        <dbReference type="SAM" id="MobiDB-lite"/>
    </source>
</evidence>
<name>A0A059BI61_EUCGR</name>
<dbReference type="KEGG" id="egr:104454477"/>
<proteinExistence type="inferred from homology"/>
<dbReference type="Pfam" id="PF07765">
    <property type="entry name" value="KIP1"/>
    <property type="match status" value="1"/>
</dbReference>
<dbReference type="Gene3D" id="1.20.5.170">
    <property type="match status" value="1"/>
</dbReference>
<dbReference type="OMA" id="HEDMIAG"/>
<keyword evidence="1 3" id="KW-0175">Coiled coil</keyword>
<dbReference type="EMBL" id="KK198759">
    <property type="protein sequence ID" value="KCW65798.1"/>
    <property type="molecule type" value="Genomic_DNA"/>
</dbReference>
<dbReference type="AlphaFoldDB" id="A0A059BI61"/>
<dbReference type="GO" id="GO:0003779">
    <property type="term" value="F:actin binding"/>
    <property type="evidence" value="ECO:0007669"/>
    <property type="project" value="InterPro"/>
</dbReference>
<dbReference type="InParanoid" id="A0A059BI61"/>
<dbReference type="PANTHER" id="PTHR32258">
    <property type="entry name" value="PROTEIN NETWORKED 4A"/>
    <property type="match status" value="1"/>
</dbReference>
<gene>
    <name evidence="6" type="ORF">EUGRSUZ_G03150</name>
</gene>
<dbReference type="PROSITE" id="PS51774">
    <property type="entry name" value="NAB"/>
    <property type="match status" value="1"/>
</dbReference>
<dbReference type="InterPro" id="IPR011684">
    <property type="entry name" value="NAB"/>
</dbReference>
<organism evidence="6">
    <name type="scientific">Eucalyptus grandis</name>
    <name type="common">Flooded gum</name>
    <dbReference type="NCBI Taxonomy" id="71139"/>
    <lineage>
        <taxon>Eukaryota</taxon>
        <taxon>Viridiplantae</taxon>
        <taxon>Streptophyta</taxon>
        <taxon>Embryophyta</taxon>
        <taxon>Tracheophyta</taxon>
        <taxon>Spermatophyta</taxon>
        <taxon>Magnoliopsida</taxon>
        <taxon>eudicotyledons</taxon>
        <taxon>Gunneridae</taxon>
        <taxon>Pentapetalae</taxon>
        <taxon>rosids</taxon>
        <taxon>malvids</taxon>
        <taxon>Myrtales</taxon>
        <taxon>Myrtaceae</taxon>
        <taxon>Myrtoideae</taxon>
        <taxon>Eucalypteae</taxon>
        <taxon>Eucalyptus</taxon>
    </lineage>
</organism>
<evidence type="ECO:0000259" key="5">
    <source>
        <dbReference type="PROSITE" id="PS51774"/>
    </source>
</evidence>
<accession>A0A059BI61</accession>
<feature type="region of interest" description="Disordered" evidence="4">
    <location>
        <begin position="91"/>
        <end position="121"/>
    </location>
</feature>
<dbReference type="PANTHER" id="PTHR32258:SF14">
    <property type="entry name" value="GB|AAF19561.1"/>
    <property type="match status" value="1"/>
</dbReference>